<dbReference type="EMBL" id="JACIDW010000032">
    <property type="protein sequence ID" value="MBB3967128.1"/>
    <property type="molecule type" value="Genomic_DNA"/>
</dbReference>
<evidence type="ECO:0000313" key="3">
    <source>
        <dbReference type="Proteomes" id="UP000582090"/>
    </source>
</evidence>
<dbReference type="RefSeq" id="WP_183902555.1">
    <property type="nucleotide sequence ID" value="NZ_JACIDW010000032.1"/>
</dbReference>
<name>A0A7W6CXZ1_9HYPH</name>
<keyword evidence="1" id="KW-0812">Transmembrane</keyword>
<evidence type="ECO:0000313" key="2">
    <source>
        <dbReference type="EMBL" id="MBB3967128.1"/>
    </source>
</evidence>
<keyword evidence="1" id="KW-0472">Membrane</keyword>
<feature type="transmembrane region" description="Helical" evidence="1">
    <location>
        <begin position="12"/>
        <end position="33"/>
    </location>
</feature>
<comment type="caution">
    <text evidence="2">The sequence shown here is derived from an EMBL/GenBank/DDBJ whole genome shotgun (WGS) entry which is preliminary data.</text>
</comment>
<sequence length="188" mass="20809">MKDASSRIPTIVVALLVAIVLGVLVWMLLGYVLPFRDMTRAAMLEARLGPYDASDIDAMRGLLERKPEARDLLVAMHRGPDLVLPFVLTALLFAIVTRLRPAGRYFNRPMHPVMIAAIYALPFVYGFSDYAENILTDNIFSGGSEWSFAAKLLPWASSLKFASLTVCIIVILRFLVYRLAPPADHAGS</sequence>
<dbReference type="AlphaFoldDB" id="A0A7W6CXZ1"/>
<dbReference type="Proteomes" id="UP000582090">
    <property type="component" value="Unassembled WGS sequence"/>
</dbReference>
<feature type="transmembrane region" description="Helical" evidence="1">
    <location>
        <begin position="111"/>
        <end position="128"/>
    </location>
</feature>
<organism evidence="2 3">
    <name type="scientific">Rhizobium metallidurans</name>
    <dbReference type="NCBI Taxonomy" id="1265931"/>
    <lineage>
        <taxon>Bacteria</taxon>
        <taxon>Pseudomonadati</taxon>
        <taxon>Pseudomonadota</taxon>
        <taxon>Alphaproteobacteria</taxon>
        <taxon>Hyphomicrobiales</taxon>
        <taxon>Rhizobiaceae</taxon>
        <taxon>Rhizobium/Agrobacterium group</taxon>
        <taxon>Rhizobium</taxon>
    </lineage>
</organism>
<proteinExistence type="predicted"/>
<keyword evidence="3" id="KW-1185">Reference proteome</keyword>
<keyword evidence="1" id="KW-1133">Transmembrane helix</keyword>
<gene>
    <name evidence="2" type="ORF">GGQ67_004823</name>
</gene>
<feature type="transmembrane region" description="Helical" evidence="1">
    <location>
        <begin position="82"/>
        <end position="99"/>
    </location>
</feature>
<protein>
    <submittedName>
        <fullName evidence="2">Uncharacterized protein</fullName>
    </submittedName>
</protein>
<reference evidence="2 3" key="1">
    <citation type="submission" date="2020-08" db="EMBL/GenBank/DDBJ databases">
        <title>Genomic Encyclopedia of Type Strains, Phase IV (KMG-IV): sequencing the most valuable type-strain genomes for metagenomic binning, comparative biology and taxonomic classification.</title>
        <authorList>
            <person name="Goeker M."/>
        </authorList>
    </citation>
    <scope>NUCLEOTIDE SEQUENCE [LARGE SCALE GENOMIC DNA]</scope>
    <source>
        <strain evidence="2 3">DSM 26575</strain>
    </source>
</reference>
<accession>A0A7W6CXZ1</accession>
<evidence type="ECO:0000256" key="1">
    <source>
        <dbReference type="SAM" id="Phobius"/>
    </source>
</evidence>
<feature type="transmembrane region" description="Helical" evidence="1">
    <location>
        <begin position="161"/>
        <end position="180"/>
    </location>
</feature>